<sequence>MKQLYRVSFQRKDDLVKEARLQYVQAIVTGLEQMGLNSRPALLLQAAVSADLKSPARISKDVCSSPETARTQSLKEANVKCTVMKLWRDSRWATVSK</sequence>
<name>A0A9Q1FUQ4_SYNKA</name>
<dbReference type="AlphaFoldDB" id="A0A9Q1FUQ4"/>
<protein>
    <submittedName>
        <fullName evidence="1">Uncharacterized protein</fullName>
    </submittedName>
</protein>
<reference evidence="1" key="1">
    <citation type="journal article" date="2023" name="Science">
        <title>Genome structures resolve the early diversification of teleost fishes.</title>
        <authorList>
            <person name="Parey E."/>
            <person name="Louis A."/>
            <person name="Montfort J."/>
            <person name="Bouchez O."/>
            <person name="Roques C."/>
            <person name="Iampietro C."/>
            <person name="Lluch J."/>
            <person name="Castinel A."/>
            <person name="Donnadieu C."/>
            <person name="Desvignes T."/>
            <person name="Floi Bucao C."/>
            <person name="Jouanno E."/>
            <person name="Wen M."/>
            <person name="Mejri S."/>
            <person name="Dirks R."/>
            <person name="Jansen H."/>
            <person name="Henkel C."/>
            <person name="Chen W.J."/>
            <person name="Zahm M."/>
            <person name="Cabau C."/>
            <person name="Klopp C."/>
            <person name="Thompson A.W."/>
            <person name="Robinson-Rechavi M."/>
            <person name="Braasch I."/>
            <person name="Lecointre G."/>
            <person name="Bobe J."/>
            <person name="Postlethwait J.H."/>
            <person name="Berthelot C."/>
            <person name="Roest Crollius H."/>
            <person name="Guiguen Y."/>
        </authorList>
    </citation>
    <scope>NUCLEOTIDE SEQUENCE</scope>
    <source>
        <strain evidence="1">WJC10195</strain>
    </source>
</reference>
<keyword evidence="2" id="KW-1185">Reference proteome</keyword>
<organism evidence="1 2">
    <name type="scientific">Synaphobranchus kaupii</name>
    <name type="common">Kaup's arrowtooth eel</name>
    <dbReference type="NCBI Taxonomy" id="118154"/>
    <lineage>
        <taxon>Eukaryota</taxon>
        <taxon>Metazoa</taxon>
        <taxon>Chordata</taxon>
        <taxon>Craniata</taxon>
        <taxon>Vertebrata</taxon>
        <taxon>Euteleostomi</taxon>
        <taxon>Actinopterygii</taxon>
        <taxon>Neopterygii</taxon>
        <taxon>Teleostei</taxon>
        <taxon>Anguilliformes</taxon>
        <taxon>Synaphobranchidae</taxon>
        <taxon>Synaphobranchus</taxon>
    </lineage>
</organism>
<gene>
    <name evidence="1" type="ORF">SKAU_G00148540</name>
</gene>
<proteinExistence type="predicted"/>
<evidence type="ECO:0000313" key="1">
    <source>
        <dbReference type="EMBL" id="KAJ8366023.1"/>
    </source>
</evidence>
<dbReference type="Proteomes" id="UP001152622">
    <property type="component" value="Chromosome 4"/>
</dbReference>
<evidence type="ECO:0000313" key="2">
    <source>
        <dbReference type="Proteomes" id="UP001152622"/>
    </source>
</evidence>
<dbReference type="EMBL" id="JAINUF010000004">
    <property type="protein sequence ID" value="KAJ8366023.1"/>
    <property type="molecule type" value="Genomic_DNA"/>
</dbReference>
<accession>A0A9Q1FUQ4</accession>
<comment type="caution">
    <text evidence="1">The sequence shown here is derived from an EMBL/GenBank/DDBJ whole genome shotgun (WGS) entry which is preliminary data.</text>
</comment>